<dbReference type="Pfam" id="PF06580">
    <property type="entry name" value="His_kinase"/>
    <property type="match status" value="1"/>
</dbReference>
<evidence type="ECO:0000256" key="2">
    <source>
        <dbReference type="SAM" id="Phobius"/>
    </source>
</evidence>
<protein>
    <submittedName>
        <fullName evidence="4">Sensor histidine kinase</fullName>
        <ecNumber evidence="4">2.7.13.3</ecNumber>
    </submittedName>
</protein>
<dbReference type="PANTHER" id="PTHR34220:SF7">
    <property type="entry name" value="SENSOR HISTIDINE KINASE YPDA"/>
    <property type="match status" value="1"/>
</dbReference>
<dbReference type="EMBL" id="JBHUHU010000002">
    <property type="protein sequence ID" value="MFD2099291.1"/>
    <property type="molecule type" value="Genomic_DNA"/>
</dbReference>
<feature type="domain" description="Signal transduction histidine kinase internal region" evidence="3">
    <location>
        <begin position="183"/>
        <end position="259"/>
    </location>
</feature>
<dbReference type="InterPro" id="IPR010559">
    <property type="entry name" value="Sig_transdc_His_kin_internal"/>
</dbReference>
<dbReference type="EC" id="2.7.13.3" evidence="4"/>
<keyword evidence="2" id="KW-1133">Transmembrane helix</keyword>
<dbReference type="InterPro" id="IPR050640">
    <property type="entry name" value="Bact_2-comp_sensor_kinase"/>
</dbReference>
<feature type="transmembrane region" description="Helical" evidence="2">
    <location>
        <begin position="139"/>
        <end position="163"/>
    </location>
</feature>
<reference evidence="5" key="1">
    <citation type="journal article" date="2019" name="Int. J. Syst. Evol. Microbiol.">
        <title>The Global Catalogue of Microorganisms (GCM) 10K type strain sequencing project: providing services to taxonomists for standard genome sequencing and annotation.</title>
        <authorList>
            <consortium name="The Broad Institute Genomics Platform"/>
            <consortium name="The Broad Institute Genome Sequencing Center for Infectious Disease"/>
            <person name="Wu L."/>
            <person name="Ma J."/>
        </authorList>
    </citation>
    <scope>NUCLEOTIDE SEQUENCE [LARGE SCALE GENOMIC DNA]</scope>
    <source>
        <strain evidence="5">JCM 3389</strain>
    </source>
</reference>
<dbReference type="InterPro" id="IPR036890">
    <property type="entry name" value="HATPase_C_sf"/>
</dbReference>
<keyword evidence="4" id="KW-0418">Kinase</keyword>
<dbReference type="Proteomes" id="UP001597342">
    <property type="component" value="Unassembled WGS sequence"/>
</dbReference>
<dbReference type="GO" id="GO:0004673">
    <property type="term" value="F:protein histidine kinase activity"/>
    <property type="evidence" value="ECO:0007669"/>
    <property type="project" value="UniProtKB-EC"/>
</dbReference>
<sequence length="379" mass="44138">MAKRITCTIIAQILMKISSLKDFILKYKLYHIPFWMCYHLVWLTINIGSLSEVYDYLRFSDSSPKFYFYVVFQLIGVYFNLYYLIPKLLYVGRYFSYVLAVLGTILLCNAFITSGYFFATLTSGKTLFELFGVYPNEVFKIYFVWALPSTVASMTLGMSIKLGKNWLQTEKKRLRLEKENLETELKYLKSQINPHFLFNTINSIFALIHINPDRASESLANFSDMLRYQLYKSEDETIALEKELNFIENFIDLEKLRLDHGHTDMQFDIQDRTTHKKNIAPFILIPFIENAFKHVSKGKGQRNFIHMGLEASDKSLQLSIKNSKGLNGQTSEEIAESSGIGLKNVSRRLKLLYPESHSLLIVDESDRFSILLKLEWQKN</sequence>
<keyword evidence="2" id="KW-0812">Transmembrane</keyword>
<feature type="coiled-coil region" evidence="1">
    <location>
        <begin position="164"/>
        <end position="191"/>
    </location>
</feature>
<keyword evidence="4" id="KW-0808">Transferase</keyword>
<dbReference type="RefSeq" id="WP_379830057.1">
    <property type="nucleotide sequence ID" value="NZ_JBHUHU010000002.1"/>
</dbReference>
<dbReference type="Gene3D" id="3.30.565.10">
    <property type="entry name" value="Histidine kinase-like ATPase, C-terminal domain"/>
    <property type="match status" value="1"/>
</dbReference>
<feature type="transmembrane region" description="Helical" evidence="2">
    <location>
        <begin position="67"/>
        <end position="85"/>
    </location>
</feature>
<accession>A0ABW4XUT9</accession>
<comment type="caution">
    <text evidence="4">The sequence shown here is derived from an EMBL/GenBank/DDBJ whole genome shotgun (WGS) entry which is preliminary data.</text>
</comment>
<feature type="transmembrane region" description="Helical" evidence="2">
    <location>
        <begin position="29"/>
        <end position="47"/>
    </location>
</feature>
<keyword evidence="1" id="KW-0175">Coiled coil</keyword>
<dbReference type="PANTHER" id="PTHR34220">
    <property type="entry name" value="SENSOR HISTIDINE KINASE YPDA"/>
    <property type="match status" value="1"/>
</dbReference>
<keyword evidence="5" id="KW-1185">Reference proteome</keyword>
<name>A0ABW4XUT9_9FLAO</name>
<evidence type="ECO:0000313" key="4">
    <source>
        <dbReference type="EMBL" id="MFD2099291.1"/>
    </source>
</evidence>
<proteinExistence type="predicted"/>
<feature type="transmembrane region" description="Helical" evidence="2">
    <location>
        <begin position="97"/>
        <end position="119"/>
    </location>
</feature>
<keyword evidence="2" id="KW-0472">Membrane</keyword>
<evidence type="ECO:0000256" key="1">
    <source>
        <dbReference type="SAM" id="Coils"/>
    </source>
</evidence>
<evidence type="ECO:0000259" key="3">
    <source>
        <dbReference type="Pfam" id="PF06580"/>
    </source>
</evidence>
<evidence type="ECO:0000313" key="5">
    <source>
        <dbReference type="Proteomes" id="UP001597342"/>
    </source>
</evidence>
<gene>
    <name evidence="4" type="ORF">ACFSJE_05870</name>
</gene>
<organism evidence="4 5">
    <name type="scientific">Flagellimonas iocasae</name>
    <dbReference type="NCBI Taxonomy" id="2055905"/>
    <lineage>
        <taxon>Bacteria</taxon>
        <taxon>Pseudomonadati</taxon>
        <taxon>Bacteroidota</taxon>
        <taxon>Flavobacteriia</taxon>
        <taxon>Flavobacteriales</taxon>
        <taxon>Flavobacteriaceae</taxon>
        <taxon>Flagellimonas</taxon>
    </lineage>
</organism>